<name>A0A398DNS5_9BACT</name>
<dbReference type="GO" id="GO:0009380">
    <property type="term" value="C:excinuclease repair complex"/>
    <property type="evidence" value="ECO:0007669"/>
    <property type="project" value="InterPro"/>
</dbReference>
<comment type="caution">
    <text evidence="10">The sequence shown here is derived from an EMBL/GenBank/DDBJ whole genome shotgun (WGS) entry which is preliminary data.</text>
</comment>
<keyword evidence="6" id="KW-0742">SOS response</keyword>
<dbReference type="PROSITE" id="PS50164">
    <property type="entry name" value="GIY_YIG"/>
    <property type="match status" value="1"/>
</dbReference>
<organism evidence="10 13">
    <name type="scientific">Candidatus Cryosericum hinesii</name>
    <dbReference type="NCBI Taxonomy" id="2290915"/>
    <lineage>
        <taxon>Bacteria</taxon>
        <taxon>Pseudomonadati</taxon>
        <taxon>Caldisericota/Cryosericota group</taxon>
        <taxon>Candidatus Cryosericota</taxon>
        <taxon>Candidatus Cryosericia</taxon>
        <taxon>Candidatus Cryosericales</taxon>
        <taxon>Candidatus Cryosericaceae</taxon>
        <taxon>Candidatus Cryosericum</taxon>
    </lineage>
</organism>
<evidence type="ECO:0000313" key="12">
    <source>
        <dbReference type="Proteomes" id="UP000265724"/>
    </source>
</evidence>
<dbReference type="NCBIfam" id="TIGR00194">
    <property type="entry name" value="uvrC"/>
    <property type="match status" value="1"/>
</dbReference>
<evidence type="ECO:0000313" key="11">
    <source>
        <dbReference type="EMBL" id="RIE14196.1"/>
    </source>
</evidence>
<dbReference type="GO" id="GO:0009381">
    <property type="term" value="F:excinuclease ABC activity"/>
    <property type="evidence" value="ECO:0007669"/>
    <property type="project" value="InterPro"/>
</dbReference>
<dbReference type="Pfam" id="PF02151">
    <property type="entry name" value="UVR"/>
    <property type="match status" value="1"/>
</dbReference>
<dbReference type="PANTHER" id="PTHR30562">
    <property type="entry name" value="UVRC/OXIDOREDUCTASE"/>
    <property type="match status" value="1"/>
</dbReference>
<dbReference type="SUPFAM" id="SSF82771">
    <property type="entry name" value="GIY-YIG endonuclease"/>
    <property type="match status" value="1"/>
</dbReference>
<dbReference type="Proteomes" id="UP000265724">
    <property type="component" value="Unassembled WGS sequence"/>
</dbReference>
<dbReference type="InterPro" id="IPR001162">
    <property type="entry name" value="UvrC_RNase_H_dom"/>
</dbReference>
<dbReference type="InterPro" id="IPR047296">
    <property type="entry name" value="GIY-YIG_UvrC_Cho"/>
</dbReference>
<evidence type="ECO:0000256" key="6">
    <source>
        <dbReference type="ARBA" id="ARBA00023236"/>
    </source>
</evidence>
<dbReference type="Pfam" id="PF01541">
    <property type="entry name" value="GIY-YIG"/>
    <property type="match status" value="1"/>
</dbReference>
<evidence type="ECO:0000259" key="7">
    <source>
        <dbReference type="PROSITE" id="PS50151"/>
    </source>
</evidence>
<evidence type="ECO:0000256" key="4">
    <source>
        <dbReference type="ARBA" id="ARBA00022881"/>
    </source>
</evidence>
<accession>A0A398DNS5</accession>
<evidence type="ECO:0000313" key="13">
    <source>
        <dbReference type="Proteomes" id="UP000266042"/>
    </source>
</evidence>
<evidence type="ECO:0000313" key="10">
    <source>
        <dbReference type="EMBL" id="RIE13727.1"/>
    </source>
</evidence>
<dbReference type="Pfam" id="PF22920">
    <property type="entry name" value="UvrC_RNaseH"/>
    <property type="match status" value="1"/>
</dbReference>
<dbReference type="PANTHER" id="PTHR30562:SF1">
    <property type="entry name" value="UVRABC SYSTEM PROTEIN C"/>
    <property type="match status" value="1"/>
</dbReference>
<dbReference type="PROSITE" id="PS50165">
    <property type="entry name" value="UVRC"/>
    <property type="match status" value="1"/>
</dbReference>
<dbReference type="SMART" id="SM00465">
    <property type="entry name" value="GIYc"/>
    <property type="match status" value="1"/>
</dbReference>
<proteinExistence type="predicted"/>
<dbReference type="AlphaFoldDB" id="A0A398DNS5"/>
<dbReference type="CDD" id="cd10434">
    <property type="entry name" value="GIY-YIG_UvrC_Cho"/>
    <property type="match status" value="1"/>
</dbReference>
<dbReference type="FunFam" id="3.40.1440.10:FF:000001">
    <property type="entry name" value="UvrABC system protein C"/>
    <property type="match status" value="1"/>
</dbReference>
<evidence type="ECO:0000256" key="1">
    <source>
        <dbReference type="ARBA" id="ARBA00022490"/>
    </source>
</evidence>
<evidence type="ECO:0000256" key="2">
    <source>
        <dbReference type="ARBA" id="ARBA00022763"/>
    </source>
</evidence>
<dbReference type="InterPro" id="IPR050066">
    <property type="entry name" value="UvrABC_protein_C"/>
</dbReference>
<keyword evidence="2" id="KW-0227">DNA damage</keyword>
<gene>
    <name evidence="10" type="primary">uvrC</name>
    <name evidence="11" type="ORF">SMC2_03740</name>
    <name evidence="10" type="ORF">SMC3_03510</name>
</gene>
<keyword evidence="12" id="KW-1185">Reference proteome</keyword>
<keyword evidence="1" id="KW-0963">Cytoplasm</keyword>
<dbReference type="InterPro" id="IPR004791">
    <property type="entry name" value="UvrC"/>
</dbReference>
<dbReference type="InterPro" id="IPR001943">
    <property type="entry name" value="UVR_dom"/>
</dbReference>
<evidence type="ECO:0000256" key="5">
    <source>
        <dbReference type="ARBA" id="ARBA00023204"/>
    </source>
</evidence>
<evidence type="ECO:0000259" key="9">
    <source>
        <dbReference type="PROSITE" id="PS50165"/>
    </source>
</evidence>
<keyword evidence="5" id="KW-0234">DNA repair</keyword>
<dbReference type="EMBL" id="QXIX01000031">
    <property type="protein sequence ID" value="RIE14196.1"/>
    <property type="molecule type" value="Genomic_DNA"/>
</dbReference>
<feature type="domain" description="GIY-YIG" evidence="8">
    <location>
        <begin position="1"/>
        <end position="77"/>
    </location>
</feature>
<reference evidence="12 13" key="1">
    <citation type="submission" date="2018-09" db="EMBL/GenBank/DDBJ databases">
        <title>Discovery and Ecogenomic Context for Candidatus Cryosericales, a Global Caldiserica Order Active in Thawing Permafrost.</title>
        <authorList>
            <person name="Martinez M.A."/>
            <person name="Woodcroft B.J."/>
            <person name="Ignacio Espinoza J.C."/>
            <person name="Zayed A."/>
            <person name="Singleton C.M."/>
            <person name="Boyd J."/>
            <person name="Li Y.-F."/>
            <person name="Purvine S."/>
            <person name="Maughan H."/>
            <person name="Hodgkins S.B."/>
            <person name="Anderson D."/>
            <person name="Sederholm M."/>
            <person name="Temperton B."/>
            <person name="Saleska S.R."/>
            <person name="Tyson G.W."/>
            <person name="Rich V.I."/>
        </authorList>
    </citation>
    <scope>NUCLEOTIDE SEQUENCE [LARGE SCALE GENOMIC DNA]</scope>
    <source>
        <strain evidence="11 12">SMC2</strain>
        <strain evidence="10 13">SMC3</strain>
    </source>
</reference>
<evidence type="ECO:0000259" key="8">
    <source>
        <dbReference type="PROSITE" id="PS50164"/>
    </source>
</evidence>
<dbReference type="GO" id="GO:0006289">
    <property type="term" value="P:nucleotide-excision repair"/>
    <property type="evidence" value="ECO:0007669"/>
    <property type="project" value="InterPro"/>
</dbReference>
<evidence type="ECO:0000256" key="3">
    <source>
        <dbReference type="ARBA" id="ARBA00022769"/>
    </source>
</evidence>
<keyword evidence="3" id="KW-0228">DNA excision</keyword>
<dbReference type="InterPro" id="IPR038476">
    <property type="entry name" value="UvrC_RNase_H_dom_sf"/>
</dbReference>
<dbReference type="Gene3D" id="3.40.1440.10">
    <property type="entry name" value="GIY-YIG endonuclease"/>
    <property type="match status" value="1"/>
</dbReference>
<feature type="domain" description="UVR" evidence="7">
    <location>
        <begin position="187"/>
        <end position="222"/>
    </location>
</feature>
<sequence length="530" mass="59635">MPGVYVIRDSSDRIIYVGKAKNLRKRVESYFRNDLNPKTRSMVSNARFFSFITAGHEDQALVLESNFIKCYKPHYNIQLIDGKSYPLIELTGEAFSILRKTRRVTTARNRYFGPYPKSGLLNLGLDSLRRAFPVRTCHRRIDPAKPTKPCLDFDLGLCLAPCGNRCSQDEYAEVVQNLSAFLNGKMRTLLRQLENSMDQASRSQQYERAVRYRDSCLALKGLFERYAVFAPRVRDMDVFAFHQQGNLVAVVRQALREGRLIASTEFIYDLKGKGTLDPVMRADLIIDFYDRFHVAAPARIAVDAVGAEATIVRERLREALGAAISLASPRSTETSRLLRFATENAEQKLIASTRASDIPAQLSVLKAVLDLERMPVRIEGYDVSNISGKDATVSMVVFVAGKPAKDQYRLFNMHSLDTPNDPAMLAEALARRFARWSDITFGDPANLLLIDGGLSQLGAVCAVRDNAGVNVPVVGIAKKEELLYREGTLEPVRLSHDSGALLLLMAVRDEAHRFGKREFHKRHERPLKHR</sequence>
<protein>
    <submittedName>
        <fullName evidence="10">Excinuclease ABC subunit UvrC</fullName>
    </submittedName>
</protein>
<dbReference type="Gene3D" id="3.30.420.340">
    <property type="entry name" value="UvrC, RNAse H endonuclease domain"/>
    <property type="match status" value="1"/>
</dbReference>
<dbReference type="GO" id="GO:0009432">
    <property type="term" value="P:SOS response"/>
    <property type="evidence" value="ECO:0007669"/>
    <property type="project" value="UniProtKB-KW"/>
</dbReference>
<dbReference type="Proteomes" id="UP000266042">
    <property type="component" value="Unassembled WGS sequence"/>
</dbReference>
<dbReference type="EMBL" id="QXIW01000020">
    <property type="protein sequence ID" value="RIE13727.1"/>
    <property type="molecule type" value="Genomic_DNA"/>
</dbReference>
<dbReference type="InterPro" id="IPR000305">
    <property type="entry name" value="GIY-YIG_endonuc"/>
</dbReference>
<dbReference type="InterPro" id="IPR035901">
    <property type="entry name" value="GIY-YIG_endonuc_sf"/>
</dbReference>
<keyword evidence="4" id="KW-0267">Excision nuclease</keyword>
<dbReference type="PROSITE" id="PS50151">
    <property type="entry name" value="UVR"/>
    <property type="match status" value="1"/>
</dbReference>
<feature type="domain" description="UvrC family homology region profile" evidence="9">
    <location>
        <begin position="238"/>
        <end position="463"/>
    </location>
</feature>
<dbReference type="InterPro" id="IPR036876">
    <property type="entry name" value="UVR_dom_sf"/>
</dbReference>
<dbReference type="Pfam" id="PF08459">
    <property type="entry name" value="UvrC_RNaseH_dom"/>
    <property type="match status" value="1"/>
</dbReference>
<dbReference type="SUPFAM" id="SSF46600">
    <property type="entry name" value="C-terminal UvrC-binding domain of UvrB"/>
    <property type="match status" value="1"/>
</dbReference>